<dbReference type="PANTHER" id="PTHR24089">
    <property type="entry name" value="SOLUTE CARRIER FAMILY 25"/>
    <property type="match status" value="1"/>
</dbReference>
<comment type="caution">
    <text evidence="8">The sequence shown here is derived from an EMBL/GenBank/DDBJ whole genome shotgun (WGS) entry which is preliminary data.</text>
</comment>
<keyword evidence="9" id="KW-1185">Reference proteome</keyword>
<dbReference type="PROSITE" id="PS50920">
    <property type="entry name" value="SOLCAR"/>
    <property type="match status" value="3"/>
</dbReference>
<protein>
    <submittedName>
        <fullName evidence="8">Mitochondrial carrier</fullName>
    </submittedName>
</protein>
<evidence type="ECO:0000256" key="1">
    <source>
        <dbReference type="ARBA" id="ARBA00004141"/>
    </source>
</evidence>
<accession>A0AAD3D8Z5</accession>
<sequence>MTTHRESKEIIHQSKTKLVPKEIKNLISGGFAGMVAKTFVAPIDRIKILYQVTSTPFRLRDVPNVAMKIVKEEGLSALWKGNTATLIRVFPYAGIQFMVFNKVKYIFVDKHEREHDVSTEPNSEQKSIIRRNTYEKDRKFGLTPVESLISGSTAGAISVLMTYPLDLTRAQLAVLKKKKGPNDGFVKVLMSNYHNGGTNGLFRGITPTLLGMLPYSGVAFAINEQSKRYILDRHRRDPTVYEKMVCGGLSGLFAQSMTYPFEVTRRRMQTVGVLSQAKDTSINVLGGSVETKVAQDAAKIAEQHIVQEEHLRKSPSMLKVMKQVIKEQGVGGLFKGLSMNWLKGPVSFAISFTTFDLIKEFIEDLEAKELNMTISISVNMYNN</sequence>
<dbReference type="GO" id="GO:0055085">
    <property type="term" value="P:transmembrane transport"/>
    <property type="evidence" value="ECO:0007669"/>
    <property type="project" value="InterPro"/>
</dbReference>
<evidence type="ECO:0000313" key="9">
    <source>
        <dbReference type="Proteomes" id="UP001054902"/>
    </source>
</evidence>
<keyword evidence="5 6" id="KW-0472">Membrane</keyword>
<dbReference type="GO" id="GO:0016020">
    <property type="term" value="C:membrane"/>
    <property type="evidence" value="ECO:0007669"/>
    <property type="project" value="UniProtKB-SubCell"/>
</dbReference>
<dbReference type="Gene3D" id="1.50.40.10">
    <property type="entry name" value="Mitochondrial carrier domain"/>
    <property type="match status" value="1"/>
</dbReference>
<dbReference type="InterPro" id="IPR018108">
    <property type="entry name" value="MCP_transmembrane"/>
</dbReference>
<comment type="similarity">
    <text evidence="7">Belongs to the mitochondrial carrier (TC 2.A.29) family.</text>
</comment>
<evidence type="ECO:0000256" key="5">
    <source>
        <dbReference type="ARBA" id="ARBA00023136"/>
    </source>
</evidence>
<evidence type="ECO:0000256" key="6">
    <source>
        <dbReference type="PROSITE-ProRule" id="PRU00282"/>
    </source>
</evidence>
<dbReference type="InterPro" id="IPR002067">
    <property type="entry name" value="MCP"/>
</dbReference>
<dbReference type="Pfam" id="PF00153">
    <property type="entry name" value="Mito_carr"/>
    <property type="match status" value="3"/>
</dbReference>
<keyword evidence="2 7" id="KW-0813">Transport</keyword>
<dbReference type="SUPFAM" id="SSF103506">
    <property type="entry name" value="Mitochondrial carrier"/>
    <property type="match status" value="1"/>
</dbReference>
<comment type="subcellular location">
    <subcellularLocation>
        <location evidence="1">Membrane</location>
        <topology evidence="1">Multi-pass membrane protein</topology>
    </subcellularLocation>
</comment>
<dbReference type="PRINTS" id="PR00926">
    <property type="entry name" value="MITOCARRIER"/>
</dbReference>
<keyword evidence="3 6" id="KW-0812">Transmembrane</keyword>
<name>A0AAD3D8Z5_9STRA</name>
<dbReference type="EMBL" id="BLLK01000062">
    <property type="protein sequence ID" value="GFH58866.1"/>
    <property type="molecule type" value="Genomic_DNA"/>
</dbReference>
<organism evidence="8 9">
    <name type="scientific">Chaetoceros tenuissimus</name>
    <dbReference type="NCBI Taxonomy" id="426638"/>
    <lineage>
        <taxon>Eukaryota</taxon>
        <taxon>Sar</taxon>
        <taxon>Stramenopiles</taxon>
        <taxon>Ochrophyta</taxon>
        <taxon>Bacillariophyta</taxon>
        <taxon>Coscinodiscophyceae</taxon>
        <taxon>Chaetocerotophycidae</taxon>
        <taxon>Chaetocerotales</taxon>
        <taxon>Chaetocerotaceae</taxon>
        <taxon>Chaetoceros</taxon>
    </lineage>
</organism>
<gene>
    <name evidence="8" type="ORF">CTEN210_15342</name>
</gene>
<reference evidence="8 9" key="1">
    <citation type="journal article" date="2021" name="Sci. Rep.">
        <title>The genome of the diatom Chaetoceros tenuissimus carries an ancient integrated fragment of an extant virus.</title>
        <authorList>
            <person name="Hongo Y."/>
            <person name="Kimura K."/>
            <person name="Takaki Y."/>
            <person name="Yoshida Y."/>
            <person name="Baba S."/>
            <person name="Kobayashi G."/>
            <person name="Nagasaki K."/>
            <person name="Hano T."/>
            <person name="Tomaru Y."/>
        </authorList>
    </citation>
    <scope>NUCLEOTIDE SEQUENCE [LARGE SCALE GENOMIC DNA]</scope>
    <source>
        <strain evidence="8 9">NIES-3715</strain>
    </source>
</reference>
<evidence type="ECO:0000256" key="3">
    <source>
        <dbReference type="ARBA" id="ARBA00022692"/>
    </source>
</evidence>
<dbReference type="AlphaFoldDB" id="A0AAD3D8Z5"/>
<keyword evidence="4" id="KW-0677">Repeat</keyword>
<evidence type="ECO:0000256" key="4">
    <source>
        <dbReference type="ARBA" id="ARBA00022737"/>
    </source>
</evidence>
<feature type="repeat" description="Solcar" evidence="6">
    <location>
        <begin position="238"/>
        <end position="361"/>
    </location>
</feature>
<evidence type="ECO:0000313" key="8">
    <source>
        <dbReference type="EMBL" id="GFH58866.1"/>
    </source>
</evidence>
<proteinExistence type="inferred from homology"/>
<feature type="repeat" description="Solcar" evidence="6">
    <location>
        <begin position="142"/>
        <end position="229"/>
    </location>
</feature>
<feature type="repeat" description="Solcar" evidence="6">
    <location>
        <begin position="20"/>
        <end position="106"/>
    </location>
</feature>
<dbReference type="InterPro" id="IPR023395">
    <property type="entry name" value="MCP_dom_sf"/>
</dbReference>
<dbReference type="Proteomes" id="UP001054902">
    <property type="component" value="Unassembled WGS sequence"/>
</dbReference>
<evidence type="ECO:0000256" key="7">
    <source>
        <dbReference type="RuleBase" id="RU000488"/>
    </source>
</evidence>
<evidence type="ECO:0000256" key="2">
    <source>
        <dbReference type="ARBA" id="ARBA00022448"/>
    </source>
</evidence>